<feature type="chain" id="PRO_5021851832" evidence="1">
    <location>
        <begin position="33"/>
        <end position="531"/>
    </location>
</feature>
<comment type="caution">
    <text evidence="4">The sequence shown here is derived from an EMBL/GenBank/DDBJ whole genome shotgun (WGS) entry which is preliminary data.</text>
</comment>
<keyword evidence="1" id="KW-0732">Signal</keyword>
<dbReference type="Pfam" id="PF10091">
    <property type="entry name" value="Glycoamylase"/>
    <property type="match status" value="1"/>
</dbReference>
<evidence type="ECO:0000259" key="2">
    <source>
        <dbReference type="Pfam" id="PF10091"/>
    </source>
</evidence>
<dbReference type="PROSITE" id="PS51318">
    <property type="entry name" value="TAT"/>
    <property type="match status" value="1"/>
</dbReference>
<dbReference type="Proteomes" id="UP000319514">
    <property type="component" value="Unassembled WGS sequence"/>
</dbReference>
<organism evidence="4 5">
    <name type="scientific">Oryzihumus leptocrescens</name>
    <dbReference type="NCBI Taxonomy" id="297536"/>
    <lineage>
        <taxon>Bacteria</taxon>
        <taxon>Bacillati</taxon>
        <taxon>Actinomycetota</taxon>
        <taxon>Actinomycetes</taxon>
        <taxon>Micrococcales</taxon>
        <taxon>Intrasporangiaceae</taxon>
        <taxon>Oryzihumus</taxon>
    </lineage>
</organism>
<sequence length="531" mass="56958">MSNRTPTRRQLLAGGGAALAVAAFTGARPAAAAVPSSSASALPGAPVTAAGDTGIPSATLLRWARDTWTSMVAMTDPGTGLVSDNIDGALTSAGSRYTSPTNIGGYLWSAVVARELGIIGAAECRRRIAQTLATLGTLQRNAASGQFYNWYDVTDGSVLTTWPDDGSTVHPFLSSVDNGWLAAALMVVRSAEPTLAGKAQQLLHAMNFGSYYDRDARPGGLMRGGFWETEQPGSVRGNYLGVGPDVHYTGHHYDTTVSETRIASYIAIARGQAPRELYYATWRTFPDSCDWSWQEQKPVGEHRTYLGLDVFEGAYTYRGMRIVPGWGGSMFEALMPDMFVPEETWAPRSWGVNHPLTVRAHREFGLDDAQFGYWGFSPASKPGGGYDVYGVDLIGLNPEGYPADLQGTNVDIGFEGCREGTNPHPAFGDGVVTPHASFLAMMHEPTEAVANLTRIERDLGAYGRGGFFDAVAVRSGTIARRYLSLDQAMVLGSIGNVLADDVIRRHFVRGEVQDVIKPLIGLEEFGAGVAS</sequence>
<dbReference type="AlphaFoldDB" id="A0A542ZFJ6"/>
<gene>
    <name evidence="4" type="ORF">FB474_0451</name>
</gene>
<keyword evidence="5" id="KW-1185">Reference proteome</keyword>
<dbReference type="InterPro" id="IPR019282">
    <property type="entry name" value="Glycoamylase-like_cons_dom"/>
</dbReference>
<evidence type="ECO:0000259" key="3">
    <source>
        <dbReference type="Pfam" id="PF11329"/>
    </source>
</evidence>
<evidence type="ECO:0000256" key="1">
    <source>
        <dbReference type="SAM" id="SignalP"/>
    </source>
</evidence>
<dbReference type="Gene3D" id="1.50.10.140">
    <property type="match status" value="1"/>
</dbReference>
<feature type="domain" description="Glycoamylase-like" evidence="2">
    <location>
        <begin position="313"/>
        <end position="507"/>
    </location>
</feature>
<protein>
    <submittedName>
        <fullName evidence="4">Putative glucoamylase</fullName>
    </submittedName>
</protein>
<reference evidence="4 5" key="1">
    <citation type="submission" date="2019-06" db="EMBL/GenBank/DDBJ databases">
        <title>Sequencing the genomes of 1000 actinobacteria strains.</title>
        <authorList>
            <person name="Klenk H.-P."/>
        </authorList>
    </citation>
    <scope>NUCLEOTIDE SEQUENCE [LARGE SCALE GENOMIC DNA]</scope>
    <source>
        <strain evidence="4 5">DSM 18082</strain>
    </source>
</reference>
<name>A0A542ZFJ6_9MICO</name>
<feature type="domain" description="DUF3131" evidence="3">
    <location>
        <begin position="62"/>
        <end position="206"/>
    </location>
</feature>
<dbReference type="InterPro" id="IPR021478">
    <property type="entry name" value="DUF3131"/>
</dbReference>
<feature type="signal peptide" evidence="1">
    <location>
        <begin position="1"/>
        <end position="32"/>
    </location>
</feature>
<dbReference type="Pfam" id="PF11329">
    <property type="entry name" value="DUF3131"/>
    <property type="match status" value="1"/>
</dbReference>
<proteinExistence type="predicted"/>
<evidence type="ECO:0000313" key="4">
    <source>
        <dbReference type="EMBL" id="TQL59104.1"/>
    </source>
</evidence>
<dbReference type="OrthoDB" id="9769991at2"/>
<dbReference type="RefSeq" id="WP_141787166.1">
    <property type="nucleotide sequence ID" value="NZ_BAAAKX010000009.1"/>
</dbReference>
<dbReference type="InterPro" id="IPR006311">
    <property type="entry name" value="TAT_signal"/>
</dbReference>
<evidence type="ECO:0000313" key="5">
    <source>
        <dbReference type="Proteomes" id="UP000319514"/>
    </source>
</evidence>
<accession>A0A542ZFJ6</accession>
<dbReference type="EMBL" id="VFOQ01000001">
    <property type="protein sequence ID" value="TQL59104.1"/>
    <property type="molecule type" value="Genomic_DNA"/>
</dbReference>